<name>A0A0A9F267_ARUDO</name>
<protein>
    <submittedName>
        <fullName evidence="1">Uncharacterized protein</fullName>
    </submittedName>
</protein>
<proteinExistence type="predicted"/>
<evidence type="ECO:0000313" key="1">
    <source>
        <dbReference type="EMBL" id="JAE04216.1"/>
    </source>
</evidence>
<reference evidence="1" key="1">
    <citation type="submission" date="2014-09" db="EMBL/GenBank/DDBJ databases">
        <authorList>
            <person name="Magalhaes I.L.F."/>
            <person name="Oliveira U."/>
            <person name="Santos F.R."/>
            <person name="Vidigal T.H.D.A."/>
            <person name="Brescovit A.D."/>
            <person name="Santos A.J."/>
        </authorList>
    </citation>
    <scope>NUCLEOTIDE SEQUENCE</scope>
    <source>
        <tissue evidence="1">Shoot tissue taken approximately 20 cm above the soil surface</tissue>
    </source>
</reference>
<reference evidence="1" key="2">
    <citation type="journal article" date="2015" name="Data Brief">
        <title>Shoot transcriptome of the giant reed, Arundo donax.</title>
        <authorList>
            <person name="Barrero R.A."/>
            <person name="Guerrero F.D."/>
            <person name="Moolhuijzen P."/>
            <person name="Goolsby J.A."/>
            <person name="Tidwell J."/>
            <person name="Bellgard S.E."/>
            <person name="Bellgard M.I."/>
        </authorList>
    </citation>
    <scope>NUCLEOTIDE SEQUENCE</scope>
    <source>
        <tissue evidence="1">Shoot tissue taken approximately 20 cm above the soil surface</tissue>
    </source>
</reference>
<sequence>MLLKRAPISHRKSAVVARYSGSDLCSTSPYLQLFHLLLAPPPLLPFT</sequence>
<dbReference type="AlphaFoldDB" id="A0A0A9F267"/>
<accession>A0A0A9F267</accession>
<organism evidence="1">
    <name type="scientific">Arundo donax</name>
    <name type="common">Giant reed</name>
    <name type="synonym">Donax arundinaceus</name>
    <dbReference type="NCBI Taxonomy" id="35708"/>
    <lineage>
        <taxon>Eukaryota</taxon>
        <taxon>Viridiplantae</taxon>
        <taxon>Streptophyta</taxon>
        <taxon>Embryophyta</taxon>
        <taxon>Tracheophyta</taxon>
        <taxon>Spermatophyta</taxon>
        <taxon>Magnoliopsida</taxon>
        <taxon>Liliopsida</taxon>
        <taxon>Poales</taxon>
        <taxon>Poaceae</taxon>
        <taxon>PACMAD clade</taxon>
        <taxon>Arundinoideae</taxon>
        <taxon>Arundineae</taxon>
        <taxon>Arundo</taxon>
    </lineage>
</organism>
<dbReference type="EMBL" id="GBRH01193680">
    <property type="protein sequence ID" value="JAE04216.1"/>
    <property type="molecule type" value="Transcribed_RNA"/>
</dbReference>